<organism evidence="2 3">
    <name type="scientific">Nitrosomonas nitrosa</name>
    <dbReference type="NCBI Taxonomy" id="52442"/>
    <lineage>
        <taxon>Bacteria</taxon>
        <taxon>Pseudomonadati</taxon>
        <taxon>Pseudomonadota</taxon>
        <taxon>Betaproteobacteria</taxon>
        <taxon>Nitrosomonadales</taxon>
        <taxon>Nitrosomonadaceae</taxon>
        <taxon>Nitrosomonas</taxon>
    </lineage>
</organism>
<accession>A0A8H8Z1I7</accession>
<dbReference type="PANTHER" id="PTHR43179:SF7">
    <property type="entry name" value="RHAMNOSYLTRANSFERASE WBBL"/>
    <property type="match status" value="1"/>
</dbReference>
<dbReference type="EMBL" id="CAJNAP010000023">
    <property type="protein sequence ID" value="CAE6509077.1"/>
    <property type="molecule type" value="Genomic_DNA"/>
</dbReference>
<name>A0A8H8Z1I7_9PROT</name>
<evidence type="ECO:0000259" key="1">
    <source>
        <dbReference type="Pfam" id="PF00535"/>
    </source>
</evidence>
<feature type="domain" description="Glycosyltransferase 2-like" evidence="1">
    <location>
        <begin position="653"/>
        <end position="762"/>
    </location>
</feature>
<evidence type="ECO:0000313" key="3">
    <source>
        <dbReference type="Proteomes" id="UP000601736"/>
    </source>
</evidence>
<dbReference type="Pfam" id="PF00535">
    <property type="entry name" value="Glycos_transf_2"/>
    <property type="match status" value="2"/>
</dbReference>
<dbReference type="InterPro" id="IPR024078">
    <property type="entry name" value="LmbE-like_dom_sf"/>
</dbReference>
<dbReference type="GO" id="GO:0016757">
    <property type="term" value="F:glycosyltransferase activity"/>
    <property type="evidence" value="ECO:0007669"/>
    <property type="project" value="UniProtKB-KW"/>
</dbReference>
<protein>
    <recommendedName>
        <fullName evidence="1">Glycosyltransferase 2-like domain-containing protein</fullName>
    </recommendedName>
</protein>
<dbReference type="InterPro" id="IPR029044">
    <property type="entry name" value="Nucleotide-diphossugar_trans"/>
</dbReference>
<proteinExistence type="predicted"/>
<reference evidence="2" key="1">
    <citation type="submission" date="2021-02" db="EMBL/GenBank/DDBJ databases">
        <authorList>
            <person name="Han P."/>
        </authorList>
    </citation>
    <scope>NUCLEOTIDE SEQUENCE</scope>
    <source>
        <strain evidence="2">Nitrosomonas nitrosa 18-3D</strain>
    </source>
</reference>
<dbReference type="RefSeq" id="WP_204800031.1">
    <property type="nucleotide sequence ID" value="NZ_CAJNAP010000023.1"/>
</dbReference>
<sequence>MENLLVPYQATLSLPCKSVLVLAPHPDDEVFGCGGAIMRHVAHGIPVRVIVVSEGGHGVPPEEQVNYVRQRQHESEEAAKILGYGAPLFWSYRDREISYGEKLINQILAAIDETKVDLIYAPSIWEIHPDHRAVGMAVVEAVRRIGKAVRLALYEVGMPLRPNCLLDISDLVDRKMQAMQCFVSQNEKQRYDLNIAALNRYRTYTLPAEVTSAEAYVLVSAEELANDVLKLYQAEYIRQKDLGLPLAGHDIPLVSVIIRSMDRPTLSDALDSIALQTYSNIEVVVVNAKGGRHTELDEKHFHVILKLINQGGHGLSRVRAANIGLDAAQGEWLLFLDDDDTIDPDHIHRLIHGAQTSLARVVYTGVRIVDQHFRERYHLDEEWDRIRLWQANFMPIHAVLFQRSLLASGAKFDERFDVYEDWDFWAQLALETPFIHIPGLSATYRLAGNSGLSNDSDSHFVLQARSVFYEKWRSKIPPHELATAFARAEEARTLNNKLQMLDKDYQMSRSSLAKMKADFQGLQDAYGILERDRAALLASTSWRVTAPLRWIMTKLRKSGFLRRSIFRACRAIYHALPINSTLRIRLRSYALRSPMGRILQKLWGGGLISGGQYSETLSIDKEKVRAESHAALMKFLESNQKLHLPSSASPVVSILLVLYNQAGLTYRCLKALSEERGVTFETLIVDNASEDATHSLLDRIEGARIIRNQENEGFLLACNRAAKIATGEFLLFLNNDAVLLPGALSAAVTRLQNTPDAGAVGGKILLWSGRLQEAGSIIWQDGSCVGYGRDEDPDDSIFSHVRDVDYCSGAFLLTRRALFESMGQFDIDYAPAYYEESDYCVRLWQSGYRVIYDPAIRIRHFEFASSDAKSERAFNLQKKNRSVFISKQQAFLQSQWEPSAANVLLARQRFKKGCRRVLFIDDRLPRRDLGSGFPRALEFIESLVEAGCFVTHYPLQFPHELWEEARQFLPETVEIAANRGVFELQDFLEARQDFYHAIIVSRPHNMVVLNSIVSCHSEWFSRKSLIYDAEAMFSLREIIQAEVNGKPFTPEKSDQLIREELAITKYANRIITVSQAEADHFLRYGKKNVFVLGHALDIAHKTPGFQERTGYLFVGAMPSDASPNADSLIWFLRHVWPIISAQGAAHLDIVGLCDAPTVMGFASDSVHINGRVDNVTSFYANARLFIVPTRFAAGIPHKAHEAAAQGLPMVVTPLIASQLGWEEEVVIGESPSSFAKACLALYNDPILWETKRASALKAVERDCNRQHFQKTVELILADPQVIEQNRE</sequence>
<dbReference type="Gene3D" id="3.90.550.10">
    <property type="entry name" value="Spore Coat Polysaccharide Biosynthesis Protein SpsA, Chain A"/>
    <property type="match status" value="2"/>
</dbReference>
<dbReference type="SUPFAM" id="SSF102588">
    <property type="entry name" value="LmbE-like"/>
    <property type="match status" value="1"/>
</dbReference>
<dbReference type="InterPro" id="IPR001173">
    <property type="entry name" value="Glyco_trans_2-like"/>
</dbReference>
<gene>
    <name evidence="2" type="ORF">NMYAN_30113</name>
</gene>
<dbReference type="Gene3D" id="3.40.50.2000">
    <property type="entry name" value="Glycogen Phosphorylase B"/>
    <property type="match status" value="1"/>
</dbReference>
<dbReference type="CDD" id="cd04186">
    <property type="entry name" value="GT_2_like_c"/>
    <property type="match status" value="1"/>
</dbReference>
<dbReference type="Pfam" id="PF02585">
    <property type="entry name" value="PIG-L"/>
    <property type="match status" value="1"/>
</dbReference>
<feature type="domain" description="Glycosyltransferase 2-like" evidence="1">
    <location>
        <begin position="255"/>
        <end position="382"/>
    </location>
</feature>
<dbReference type="Proteomes" id="UP000601736">
    <property type="component" value="Unassembled WGS sequence"/>
</dbReference>
<dbReference type="InterPro" id="IPR003737">
    <property type="entry name" value="GlcNAc_PI_deacetylase-related"/>
</dbReference>
<dbReference type="SUPFAM" id="SSF53756">
    <property type="entry name" value="UDP-Glycosyltransferase/glycogen phosphorylase"/>
    <property type="match status" value="1"/>
</dbReference>
<dbReference type="PANTHER" id="PTHR43179">
    <property type="entry name" value="RHAMNOSYLTRANSFERASE WBBL"/>
    <property type="match status" value="1"/>
</dbReference>
<comment type="caution">
    <text evidence="2">The sequence shown here is derived from an EMBL/GenBank/DDBJ whole genome shotgun (WGS) entry which is preliminary data.</text>
</comment>
<dbReference type="SUPFAM" id="SSF53448">
    <property type="entry name" value="Nucleotide-diphospho-sugar transferases"/>
    <property type="match status" value="2"/>
</dbReference>
<dbReference type="Gene3D" id="3.40.50.10320">
    <property type="entry name" value="LmbE-like"/>
    <property type="match status" value="1"/>
</dbReference>
<evidence type="ECO:0000313" key="2">
    <source>
        <dbReference type="EMBL" id="CAE6509077.1"/>
    </source>
</evidence>
<dbReference type="Pfam" id="PF13692">
    <property type="entry name" value="Glyco_trans_1_4"/>
    <property type="match status" value="1"/>
</dbReference>